<dbReference type="AlphaFoldDB" id="A0A501W1X1"/>
<keyword evidence="2" id="KW-1185">Reference proteome</keyword>
<dbReference type="OrthoDB" id="847285at2"/>
<gene>
    <name evidence="1" type="ORF">FJM65_12750</name>
</gene>
<dbReference type="EMBL" id="VFRQ01000006">
    <property type="protein sequence ID" value="TPE43619.1"/>
    <property type="molecule type" value="Genomic_DNA"/>
</dbReference>
<name>A0A501W1X1_9BACT</name>
<proteinExistence type="predicted"/>
<protein>
    <recommendedName>
        <fullName evidence="3">DNA-directed DNA polymerase family A palm domain-containing protein</fullName>
    </recommendedName>
</protein>
<evidence type="ECO:0000313" key="1">
    <source>
        <dbReference type="EMBL" id="TPE43619.1"/>
    </source>
</evidence>
<sequence>MKATTLRDVLGADYYQIIVDDLLEWGVIITDNQYEPGVVSRGYDISMAYNSKAVEIMILKDTFAAKLNKVKHVTASKPESYIRSQLKYIEIRHQEALQYIDAKYDRTTQLIDSLPSEGLYGSFKQAIEDYPDVDFYSISLKDEDKYDSLLLNEADYLKSVMLCKRNADFAAIQNIVNRNFCFKPDYVTGRVYTFITNLSRSLRQFLYHKKYPDTPLVNIDIRNSQPFIFCSLLVDYYNNNLPADVQEYIDLCSEGKLYNVLMAEMNFVGDRKAFKQMLFATLFYCRNGWADKSKDSEYFRQKFPNVYAVIKHYKANDYTRLSRLMQTTEADIMIKKVVKKLMRKSTFLTTIHDSILTLPEHITEVMDEIKYYFDREYSITPSLEVDYVTRLYADNMCAFEAA</sequence>
<reference evidence="1 2" key="1">
    <citation type="submission" date="2019-06" db="EMBL/GenBank/DDBJ databases">
        <title>A novel bacterium of genus Pontibacter, isolated from marine sediment.</title>
        <authorList>
            <person name="Huang H."/>
            <person name="Mo K."/>
            <person name="Hu Y."/>
        </authorList>
    </citation>
    <scope>NUCLEOTIDE SEQUENCE [LARGE SCALE GENOMIC DNA]</scope>
    <source>
        <strain evidence="1 2">HB172049</strain>
    </source>
</reference>
<dbReference type="RefSeq" id="WP_140621921.1">
    <property type="nucleotide sequence ID" value="NZ_VFRQ01000006.1"/>
</dbReference>
<comment type="caution">
    <text evidence="1">The sequence shown here is derived from an EMBL/GenBank/DDBJ whole genome shotgun (WGS) entry which is preliminary data.</text>
</comment>
<evidence type="ECO:0000313" key="2">
    <source>
        <dbReference type="Proteomes" id="UP000316727"/>
    </source>
</evidence>
<dbReference type="Proteomes" id="UP000316727">
    <property type="component" value="Unassembled WGS sequence"/>
</dbReference>
<evidence type="ECO:0008006" key="3">
    <source>
        <dbReference type="Google" id="ProtNLM"/>
    </source>
</evidence>
<accession>A0A501W1X1</accession>
<organism evidence="1 2">
    <name type="scientific">Pontibacter mangrovi</name>
    <dbReference type="NCBI Taxonomy" id="2589816"/>
    <lineage>
        <taxon>Bacteria</taxon>
        <taxon>Pseudomonadati</taxon>
        <taxon>Bacteroidota</taxon>
        <taxon>Cytophagia</taxon>
        <taxon>Cytophagales</taxon>
        <taxon>Hymenobacteraceae</taxon>
        <taxon>Pontibacter</taxon>
    </lineage>
</organism>